<dbReference type="RefSeq" id="WP_237443547.1">
    <property type="nucleotide sequence ID" value="NZ_CAKLPX010000001.1"/>
</dbReference>
<name>A0ABN8EIB8_9GAMM</name>
<protein>
    <recommendedName>
        <fullName evidence="3">Lipoprotein</fullName>
    </recommendedName>
</protein>
<dbReference type="EMBL" id="CAKLPX010000001">
    <property type="protein sequence ID" value="CAH0990879.1"/>
    <property type="molecule type" value="Genomic_DNA"/>
</dbReference>
<evidence type="ECO:0000313" key="1">
    <source>
        <dbReference type="EMBL" id="CAH0990879.1"/>
    </source>
</evidence>
<accession>A0ABN8EIB8</accession>
<dbReference type="PROSITE" id="PS51257">
    <property type="entry name" value="PROKAR_LIPOPROTEIN"/>
    <property type="match status" value="1"/>
</dbReference>
<reference evidence="1" key="1">
    <citation type="submission" date="2021-12" db="EMBL/GenBank/DDBJ databases">
        <authorList>
            <person name="Rodrigo-Torres L."/>
            <person name="Arahal R. D."/>
            <person name="Lucena T."/>
        </authorList>
    </citation>
    <scope>NUCLEOTIDE SEQUENCE</scope>
    <source>
        <strain evidence="1">CECT 8267</strain>
    </source>
</reference>
<sequence>MAIRKITLAVIKIGLIAFVIMTVSGCSSLPKQVRNLAKSDIDFVIDVHAQEQLNMIEQLTRKLYTRNPKELNKAPQAMTVEQRIRMITGPRDGTGLPVLRFKELRYKQGVDAMNLGLDKHWQGDRVFAVVVGLTGMLKESYHNKAEFYILDSLDQQSLYNSARNVEVLSWKITHRFDLQGRQLLLTDYHGEDYSDHSFDRLFARMAMVQDMMADIVASKTDRGINTVVHGVAKAFLPVGI</sequence>
<keyword evidence="2" id="KW-1185">Reference proteome</keyword>
<proteinExistence type="predicted"/>
<organism evidence="1 2">
    <name type="scientific">Sinobacterium norvegicum</name>
    <dbReference type="NCBI Taxonomy" id="1641715"/>
    <lineage>
        <taxon>Bacteria</taxon>
        <taxon>Pseudomonadati</taxon>
        <taxon>Pseudomonadota</taxon>
        <taxon>Gammaproteobacteria</taxon>
        <taxon>Cellvibrionales</taxon>
        <taxon>Spongiibacteraceae</taxon>
        <taxon>Sinobacterium</taxon>
    </lineage>
</organism>
<evidence type="ECO:0008006" key="3">
    <source>
        <dbReference type="Google" id="ProtNLM"/>
    </source>
</evidence>
<comment type="caution">
    <text evidence="1">The sequence shown here is derived from an EMBL/GenBank/DDBJ whole genome shotgun (WGS) entry which is preliminary data.</text>
</comment>
<evidence type="ECO:0000313" key="2">
    <source>
        <dbReference type="Proteomes" id="UP000838100"/>
    </source>
</evidence>
<dbReference type="Proteomes" id="UP000838100">
    <property type="component" value="Unassembled WGS sequence"/>
</dbReference>
<gene>
    <name evidence="1" type="ORF">SIN8267_00979</name>
</gene>